<dbReference type="InterPro" id="IPR011050">
    <property type="entry name" value="Pectin_lyase_fold/virulence"/>
</dbReference>
<dbReference type="Gene3D" id="2.160.20.10">
    <property type="entry name" value="Single-stranded right-handed beta-helix, Pectin lyase-like"/>
    <property type="match status" value="1"/>
</dbReference>
<dbReference type="Pfam" id="PF14592">
    <property type="entry name" value="Chondroitinas_B"/>
    <property type="match status" value="1"/>
</dbReference>
<dbReference type="InterPro" id="IPR039513">
    <property type="entry name" value="PL-6"/>
</dbReference>
<dbReference type="InterPro" id="IPR012334">
    <property type="entry name" value="Pectin_lyas_fold"/>
</dbReference>
<comment type="caution">
    <text evidence="4">The sequence shown here is derived from an EMBL/GenBank/DDBJ whole genome shotgun (WGS) entry which is preliminary data.</text>
</comment>
<dbReference type="InterPro" id="IPR006626">
    <property type="entry name" value="PbH1"/>
</dbReference>
<evidence type="ECO:0000259" key="3">
    <source>
        <dbReference type="Pfam" id="PF18962"/>
    </source>
</evidence>
<dbReference type="AlphaFoldDB" id="A0A4V6PGD9"/>
<keyword evidence="1 2" id="KW-0732">Signal</keyword>
<protein>
    <submittedName>
        <fullName evidence="4">T9SS type A sorting domain-containing protein</fullName>
    </submittedName>
</protein>
<evidence type="ECO:0000256" key="2">
    <source>
        <dbReference type="SAM" id="SignalP"/>
    </source>
</evidence>
<sequence>MNFKFLFAIATIIGFGVNAYSQIVTTASSLQSTVNEAASGATIIVKNGTYADFYATFIKVATVENPITIKAETIGGVILTGDSRFVFKKSAHIIFEGFVFDCTGSNTLMKLEASNNIRITRNVFQLDTPVAIKWIVVGGYYDDYTFQFLSHHNRIDHNIFKNKLTGGNFITIDGTYNQTKTENYQSHHDRIDHNYFYKNAPRAVNEKESIRIGNSQLCNSSGFTTVEFNLFEECDGDPEIVSVKSNDNLIRHNTFNRNHGSLTLRQGNRSRVEGNYFFGGGKANGMFETQPIYTGGIRAYGTDHIIVNNYFEGLQGTVWDAPITLTQGEVITGSSTNYSLHYRGERITIAYNTLVNNAYGIEIGYPKSDGSYNKKLLDIKIANNLVVGSQNNLVKIYTDQQGGVTWFNNIMYATGTAQIVTGGPAFTNDQVVVQNPNLASNGTIWKATSTSPVIANAVPALNVNEDIDGQLRPTISNAGADHFSTGLVTYFPVTIADVGPNAPEETLSVITSNVPAMLLYPNPTKGDFELSVPFLQNELTIELYNIHGQVIAKGIYAVVSGKIQLNLDNQPAGLYILRVNLDGNPVNYRVIKQ</sequence>
<dbReference type="Pfam" id="PF18962">
    <property type="entry name" value="Por_Secre_tail"/>
    <property type="match status" value="1"/>
</dbReference>
<keyword evidence="5" id="KW-1185">Reference proteome</keyword>
<dbReference type="NCBIfam" id="TIGR04183">
    <property type="entry name" value="Por_Secre_tail"/>
    <property type="match status" value="1"/>
</dbReference>
<dbReference type="RefSeq" id="WP_131915775.1">
    <property type="nucleotide sequence ID" value="NZ_SMLG01000004.1"/>
</dbReference>
<dbReference type="Proteomes" id="UP000294814">
    <property type="component" value="Unassembled WGS sequence"/>
</dbReference>
<dbReference type="OrthoDB" id="6475864at2"/>
<dbReference type="EMBL" id="SMLG01000004">
    <property type="protein sequence ID" value="TDE44878.1"/>
    <property type="molecule type" value="Genomic_DNA"/>
</dbReference>
<evidence type="ECO:0000313" key="4">
    <source>
        <dbReference type="EMBL" id="TDE44878.1"/>
    </source>
</evidence>
<feature type="signal peptide" evidence="2">
    <location>
        <begin position="1"/>
        <end position="19"/>
    </location>
</feature>
<feature type="domain" description="Secretion system C-terminal sorting" evidence="3">
    <location>
        <begin position="519"/>
        <end position="584"/>
    </location>
</feature>
<reference evidence="4 5" key="1">
    <citation type="submission" date="2019-03" db="EMBL/GenBank/DDBJ databases">
        <title>Novel species of Flavobacterium.</title>
        <authorList>
            <person name="Liu Q."/>
            <person name="Xin Y.-H."/>
        </authorList>
    </citation>
    <scope>NUCLEOTIDE SEQUENCE [LARGE SCALE GENOMIC DNA]</scope>
    <source>
        <strain evidence="4 5">LB3P52</strain>
    </source>
</reference>
<dbReference type="CDD" id="cd14251">
    <property type="entry name" value="PL-6"/>
    <property type="match status" value="1"/>
</dbReference>
<organism evidence="4 5">
    <name type="scientific">Flavobacterium rhamnosiphilum</name>
    <dbReference type="NCBI Taxonomy" id="2541724"/>
    <lineage>
        <taxon>Bacteria</taxon>
        <taxon>Pseudomonadati</taxon>
        <taxon>Bacteroidota</taxon>
        <taxon>Flavobacteriia</taxon>
        <taxon>Flavobacteriales</taxon>
        <taxon>Flavobacteriaceae</taxon>
        <taxon>Flavobacterium</taxon>
    </lineage>
</organism>
<dbReference type="SUPFAM" id="SSF51126">
    <property type="entry name" value="Pectin lyase-like"/>
    <property type="match status" value="1"/>
</dbReference>
<dbReference type="SMART" id="SM00710">
    <property type="entry name" value="PbH1"/>
    <property type="match status" value="5"/>
</dbReference>
<accession>A0A4V6PGD9</accession>
<gene>
    <name evidence="4" type="ORF">E0I26_06985</name>
</gene>
<evidence type="ECO:0000256" key="1">
    <source>
        <dbReference type="ARBA" id="ARBA00022729"/>
    </source>
</evidence>
<evidence type="ECO:0000313" key="5">
    <source>
        <dbReference type="Proteomes" id="UP000294814"/>
    </source>
</evidence>
<feature type="chain" id="PRO_5020608808" evidence="2">
    <location>
        <begin position="20"/>
        <end position="593"/>
    </location>
</feature>
<name>A0A4V6PGD9_9FLAO</name>
<proteinExistence type="predicted"/>
<dbReference type="InterPro" id="IPR026444">
    <property type="entry name" value="Secre_tail"/>
</dbReference>